<reference evidence="1" key="1">
    <citation type="submission" date="2021-06" db="EMBL/GenBank/DDBJ databases">
        <authorList>
            <person name="Kallberg Y."/>
            <person name="Tangrot J."/>
            <person name="Rosling A."/>
        </authorList>
    </citation>
    <scope>NUCLEOTIDE SEQUENCE</scope>
    <source>
        <strain evidence="1">CL356</strain>
    </source>
</reference>
<dbReference type="EMBL" id="CAJVPT010009448">
    <property type="protein sequence ID" value="CAG8561848.1"/>
    <property type="molecule type" value="Genomic_DNA"/>
</dbReference>
<gene>
    <name evidence="1" type="ORF">ACOLOM_LOCUS5267</name>
</gene>
<organism evidence="1 2">
    <name type="scientific">Acaulospora colombiana</name>
    <dbReference type="NCBI Taxonomy" id="27376"/>
    <lineage>
        <taxon>Eukaryota</taxon>
        <taxon>Fungi</taxon>
        <taxon>Fungi incertae sedis</taxon>
        <taxon>Mucoromycota</taxon>
        <taxon>Glomeromycotina</taxon>
        <taxon>Glomeromycetes</taxon>
        <taxon>Diversisporales</taxon>
        <taxon>Acaulosporaceae</taxon>
        <taxon>Acaulospora</taxon>
    </lineage>
</organism>
<name>A0ACA9M3K0_9GLOM</name>
<evidence type="ECO:0000313" key="1">
    <source>
        <dbReference type="EMBL" id="CAG8561848.1"/>
    </source>
</evidence>
<evidence type="ECO:0000313" key="2">
    <source>
        <dbReference type="Proteomes" id="UP000789525"/>
    </source>
</evidence>
<protein>
    <submittedName>
        <fullName evidence="1">6124_t:CDS:1</fullName>
    </submittedName>
</protein>
<comment type="caution">
    <text evidence="1">The sequence shown here is derived from an EMBL/GenBank/DDBJ whole genome shotgun (WGS) entry which is preliminary data.</text>
</comment>
<sequence>VLLIEEDWDEREVVEEGRSVEIIAISLTLQQLLDEDLINSKGSQNPFHIYIPIQHPEIKYWIITIYHLQKNWTKTKTKEKEHLYKDLIYTLQENPRQLPFNTMQ</sequence>
<proteinExistence type="predicted"/>
<feature type="non-terminal residue" evidence="1">
    <location>
        <position position="1"/>
    </location>
</feature>
<accession>A0ACA9M3K0</accession>
<dbReference type="Proteomes" id="UP000789525">
    <property type="component" value="Unassembled WGS sequence"/>
</dbReference>
<keyword evidence="2" id="KW-1185">Reference proteome</keyword>